<sequence length="232" mass="24665">MLILIDDANLEDVAAIWSTLPVDGVTTNPTILARQHRDPLRTLRELRELLGAGPQLHAQVVGTEPDVMVNEALALRGELGEDLFVKIPVTEAGYVAMRRLSAQGVNVTATAIHAPMQAFLAAKAGARYVAPYINRLDNLGADGVRVAAEIQTLLDVHRMDTQLLAASFKNSQQITELAKLGAGAVTAAPAVLRNLFRNATTDAAVAEQRADLESVIGAGHTFADLVGSEETS</sequence>
<dbReference type="PANTHER" id="PTHR10683">
    <property type="entry name" value="TRANSALDOLASE"/>
    <property type="match status" value="1"/>
</dbReference>
<dbReference type="RefSeq" id="WP_119716106.1">
    <property type="nucleotide sequence ID" value="NZ_OMOH01000007.1"/>
</dbReference>
<proteinExistence type="predicted"/>
<comment type="subcellular location">
    <subcellularLocation>
        <location evidence="1">Cytoplasm</location>
    </subcellularLocation>
</comment>
<dbReference type="InterPro" id="IPR001585">
    <property type="entry name" value="TAL/FSA"/>
</dbReference>
<name>A0A375I2B3_9ACTN</name>
<organism evidence="3 4">
    <name type="scientific">Propionibacterium ruminifibrarum</name>
    <dbReference type="NCBI Taxonomy" id="1962131"/>
    <lineage>
        <taxon>Bacteria</taxon>
        <taxon>Bacillati</taxon>
        <taxon>Actinomycetota</taxon>
        <taxon>Actinomycetes</taxon>
        <taxon>Propionibacteriales</taxon>
        <taxon>Propionibacteriaceae</taxon>
        <taxon>Propionibacterium</taxon>
    </lineage>
</organism>
<dbReference type="PANTHER" id="PTHR10683:SF36">
    <property type="entry name" value="TRANSALDOLASE"/>
    <property type="match status" value="1"/>
</dbReference>
<dbReference type="EC" id="2.2.1.2" evidence="3"/>
<keyword evidence="3" id="KW-0808">Transferase</keyword>
<dbReference type="OrthoDB" id="9807051at2"/>
<evidence type="ECO:0000256" key="1">
    <source>
        <dbReference type="ARBA" id="ARBA00004496"/>
    </source>
</evidence>
<dbReference type="SUPFAM" id="SSF51569">
    <property type="entry name" value="Aldolase"/>
    <property type="match status" value="1"/>
</dbReference>
<dbReference type="Proteomes" id="UP000265962">
    <property type="component" value="Unassembled WGS sequence"/>
</dbReference>
<accession>A0A375I2B3</accession>
<dbReference type="CDD" id="cd00956">
    <property type="entry name" value="Transaldolase_FSA"/>
    <property type="match status" value="1"/>
</dbReference>
<keyword evidence="4" id="KW-1185">Reference proteome</keyword>
<dbReference type="Pfam" id="PF00923">
    <property type="entry name" value="TAL_FSA"/>
    <property type="match status" value="1"/>
</dbReference>
<dbReference type="AlphaFoldDB" id="A0A375I2B3"/>
<dbReference type="InterPro" id="IPR018225">
    <property type="entry name" value="Transaldolase_AS"/>
</dbReference>
<dbReference type="Gene3D" id="3.20.20.70">
    <property type="entry name" value="Aldolase class I"/>
    <property type="match status" value="1"/>
</dbReference>
<evidence type="ECO:0000313" key="3">
    <source>
        <dbReference type="EMBL" id="SPF68980.1"/>
    </source>
</evidence>
<reference evidence="4" key="1">
    <citation type="submission" date="2018-02" db="EMBL/GenBank/DDBJ databases">
        <authorList>
            <person name="Hornung B."/>
        </authorList>
    </citation>
    <scope>NUCLEOTIDE SEQUENCE [LARGE SCALE GENOMIC DNA]</scope>
</reference>
<dbReference type="GO" id="GO:0005737">
    <property type="term" value="C:cytoplasm"/>
    <property type="evidence" value="ECO:0007669"/>
    <property type="project" value="UniProtKB-SubCell"/>
</dbReference>
<dbReference type="PROSITE" id="PS01054">
    <property type="entry name" value="TRANSALDOLASE_1"/>
    <property type="match status" value="1"/>
</dbReference>
<protein>
    <submittedName>
        <fullName evidence="3">Transaldolase</fullName>
        <ecNumber evidence="3">2.2.1.2</ecNumber>
    </submittedName>
</protein>
<evidence type="ECO:0000313" key="4">
    <source>
        <dbReference type="Proteomes" id="UP000265962"/>
    </source>
</evidence>
<dbReference type="GO" id="GO:0016832">
    <property type="term" value="F:aldehyde-lyase activity"/>
    <property type="evidence" value="ECO:0007669"/>
    <property type="project" value="InterPro"/>
</dbReference>
<dbReference type="InterPro" id="IPR033919">
    <property type="entry name" value="TSA/FSA_arc/bac"/>
</dbReference>
<dbReference type="GO" id="GO:0005975">
    <property type="term" value="P:carbohydrate metabolic process"/>
    <property type="evidence" value="ECO:0007669"/>
    <property type="project" value="InterPro"/>
</dbReference>
<gene>
    <name evidence="3" type="ORF">PROPJV5_1954</name>
</gene>
<keyword evidence="2" id="KW-0704">Schiff base</keyword>
<dbReference type="EMBL" id="OMOH01000007">
    <property type="protein sequence ID" value="SPF68980.1"/>
    <property type="molecule type" value="Genomic_DNA"/>
</dbReference>
<dbReference type="GO" id="GO:0004801">
    <property type="term" value="F:transaldolase activity"/>
    <property type="evidence" value="ECO:0007669"/>
    <property type="project" value="UniProtKB-EC"/>
</dbReference>
<dbReference type="InterPro" id="IPR013785">
    <property type="entry name" value="Aldolase_TIM"/>
</dbReference>
<evidence type="ECO:0000256" key="2">
    <source>
        <dbReference type="ARBA" id="ARBA00023270"/>
    </source>
</evidence>